<evidence type="ECO:0000313" key="3">
    <source>
        <dbReference type="Proteomes" id="UP001221898"/>
    </source>
</evidence>
<organism evidence="2 3">
    <name type="scientific">Aldrovandia affinis</name>
    <dbReference type="NCBI Taxonomy" id="143900"/>
    <lineage>
        <taxon>Eukaryota</taxon>
        <taxon>Metazoa</taxon>
        <taxon>Chordata</taxon>
        <taxon>Craniata</taxon>
        <taxon>Vertebrata</taxon>
        <taxon>Euteleostomi</taxon>
        <taxon>Actinopterygii</taxon>
        <taxon>Neopterygii</taxon>
        <taxon>Teleostei</taxon>
        <taxon>Notacanthiformes</taxon>
        <taxon>Halosauridae</taxon>
        <taxon>Aldrovandia</taxon>
    </lineage>
</organism>
<comment type="caution">
    <text evidence="2">The sequence shown here is derived from an EMBL/GenBank/DDBJ whole genome shotgun (WGS) entry which is preliminary data.</text>
</comment>
<dbReference type="EMBL" id="JAINUG010000019">
    <property type="protein sequence ID" value="KAJ8412386.1"/>
    <property type="molecule type" value="Genomic_DNA"/>
</dbReference>
<dbReference type="Proteomes" id="UP001221898">
    <property type="component" value="Unassembled WGS sequence"/>
</dbReference>
<keyword evidence="3" id="KW-1185">Reference proteome</keyword>
<protein>
    <submittedName>
        <fullName evidence="2">Uncharacterized protein</fullName>
    </submittedName>
</protein>
<feature type="region of interest" description="Disordered" evidence="1">
    <location>
        <begin position="149"/>
        <end position="171"/>
    </location>
</feature>
<gene>
    <name evidence="2" type="ORF">AAFF_G00127220</name>
</gene>
<reference evidence="2" key="1">
    <citation type="journal article" date="2023" name="Science">
        <title>Genome structures resolve the early diversification of teleost fishes.</title>
        <authorList>
            <person name="Parey E."/>
            <person name="Louis A."/>
            <person name="Montfort J."/>
            <person name="Bouchez O."/>
            <person name="Roques C."/>
            <person name="Iampietro C."/>
            <person name="Lluch J."/>
            <person name="Castinel A."/>
            <person name="Donnadieu C."/>
            <person name="Desvignes T."/>
            <person name="Floi Bucao C."/>
            <person name="Jouanno E."/>
            <person name="Wen M."/>
            <person name="Mejri S."/>
            <person name="Dirks R."/>
            <person name="Jansen H."/>
            <person name="Henkel C."/>
            <person name="Chen W.J."/>
            <person name="Zahm M."/>
            <person name="Cabau C."/>
            <person name="Klopp C."/>
            <person name="Thompson A.W."/>
            <person name="Robinson-Rechavi M."/>
            <person name="Braasch I."/>
            <person name="Lecointre G."/>
            <person name="Bobe J."/>
            <person name="Postlethwait J.H."/>
            <person name="Berthelot C."/>
            <person name="Roest Crollius H."/>
            <person name="Guiguen Y."/>
        </authorList>
    </citation>
    <scope>NUCLEOTIDE SEQUENCE</scope>
    <source>
        <strain evidence="2">NC1722</strain>
    </source>
</reference>
<evidence type="ECO:0000256" key="1">
    <source>
        <dbReference type="SAM" id="MobiDB-lite"/>
    </source>
</evidence>
<sequence length="171" mass="19109">MQPHGVIAAVNGRNITRASFFTREQNEQHCTAAHVTCAPEHTICATCAPELRFDQLTWTPPHPGLLDPKLLRLKSHNTKKSISLSEAARCDSVTAEVLFANSWASVAVLAKFMRLHLPSEPFCQSSGQRVDCTAYTDLDMYQVALRPFPNRPSDTEQQLDSHCQHKRWAPG</sequence>
<dbReference type="AlphaFoldDB" id="A0AAD7T2T8"/>
<accession>A0AAD7T2T8</accession>
<name>A0AAD7T2T8_9TELE</name>
<evidence type="ECO:0000313" key="2">
    <source>
        <dbReference type="EMBL" id="KAJ8412386.1"/>
    </source>
</evidence>
<proteinExistence type="predicted"/>